<evidence type="ECO:0000313" key="2">
    <source>
        <dbReference type="Proteomes" id="UP000198729"/>
    </source>
</evidence>
<dbReference type="EMBL" id="FMWO01000041">
    <property type="protein sequence ID" value="SCZ85070.1"/>
    <property type="molecule type" value="Genomic_DNA"/>
</dbReference>
<evidence type="ECO:0000313" key="1">
    <source>
        <dbReference type="EMBL" id="SCZ85070.1"/>
    </source>
</evidence>
<gene>
    <name evidence="1" type="ORF">NSMM_340006</name>
</gene>
<name>A0A1G5SDY6_9PROT</name>
<protein>
    <submittedName>
        <fullName evidence="1">Uncharacterized protein</fullName>
    </submittedName>
</protein>
<dbReference type="AlphaFoldDB" id="A0A1G5SDY6"/>
<organism evidence="1 2">
    <name type="scientific">Nitrosomonas mobilis</name>
    <dbReference type="NCBI Taxonomy" id="51642"/>
    <lineage>
        <taxon>Bacteria</taxon>
        <taxon>Pseudomonadati</taxon>
        <taxon>Pseudomonadota</taxon>
        <taxon>Betaproteobacteria</taxon>
        <taxon>Nitrosomonadales</taxon>
        <taxon>Nitrosomonadaceae</taxon>
        <taxon>Nitrosomonas</taxon>
    </lineage>
</organism>
<accession>A0A1G5SDY6</accession>
<dbReference type="Proteomes" id="UP000198729">
    <property type="component" value="Unassembled WGS sequence"/>
</dbReference>
<sequence length="56" mass="6537">MNFGGWLGNNKKSETKLNSAFNAETCRELFETLAQWNTYLEDHIPYFQSKVQEPIP</sequence>
<keyword evidence="2" id="KW-1185">Reference proteome</keyword>
<reference evidence="1 2" key="1">
    <citation type="submission" date="2016-10" db="EMBL/GenBank/DDBJ databases">
        <authorList>
            <person name="de Groot N.N."/>
        </authorList>
    </citation>
    <scope>NUCLEOTIDE SEQUENCE [LARGE SCALE GENOMIC DNA]</scope>
    <source>
        <strain evidence="1">1</strain>
    </source>
</reference>
<proteinExistence type="predicted"/>